<sequence length="301" mass="33497">MANVITVWQLDERFPGLLTADMVPAVQAGEACLVSAEIAEYYPTLTAWGELRRTDSEWTPSEAPHLPENTRYIFTSLGKADWDAAYPQCDSEAAEWDWRKAELPAGMSMVEAAHVMTHVRSHGPWESEQTHQSLVPYLLEETYELVDAIRDSDSGTADIVSELGDVFLEVLFHSAVGESATGDAHFTYDDVANSLLDKLKRRMPYAFNGGQFPATAAEQDALWQASKKRENRSPFVGIVRSQPALSLASQVVKRARRAGVSETDIPLLLRKITDVDKDGRGSAEEKVRKVSLEFLQRLRGK</sequence>
<dbReference type="PANTHER" id="PTHR30522">
    <property type="entry name" value="NUCLEOSIDE TRIPHOSPHATE PYROPHOSPHOHYDROLASE"/>
    <property type="match status" value="1"/>
</dbReference>
<dbReference type="CDD" id="cd11528">
    <property type="entry name" value="NTP-PPase_MazG_Nterm"/>
    <property type="match status" value="1"/>
</dbReference>
<dbReference type="GO" id="GO:0047429">
    <property type="term" value="F:nucleoside triphosphate diphosphatase activity"/>
    <property type="evidence" value="ECO:0007669"/>
    <property type="project" value="TreeGrafter"/>
</dbReference>
<dbReference type="GO" id="GO:0046052">
    <property type="term" value="P:UTP catabolic process"/>
    <property type="evidence" value="ECO:0007669"/>
    <property type="project" value="TreeGrafter"/>
</dbReference>
<dbReference type="AlphaFoldDB" id="A0A2W5KKA4"/>
<dbReference type="Proteomes" id="UP000248606">
    <property type="component" value="Unassembled WGS sequence"/>
</dbReference>
<protein>
    <recommendedName>
        <fullName evidence="1">NTP pyrophosphohydrolase MazG-like domain-containing protein</fullName>
    </recommendedName>
</protein>
<dbReference type="Gene3D" id="1.10.287.1080">
    <property type="entry name" value="MazG-like"/>
    <property type="match status" value="1"/>
</dbReference>
<evidence type="ECO:0000313" key="3">
    <source>
        <dbReference type="Proteomes" id="UP000248606"/>
    </source>
</evidence>
<dbReference type="GO" id="GO:0046076">
    <property type="term" value="P:dTTP catabolic process"/>
    <property type="evidence" value="ECO:0007669"/>
    <property type="project" value="TreeGrafter"/>
</dbReference>
<evidence type="ECO:0000313" key="2">
    <source>
        <dbReference type="EMBL" id="PZP89679.1"/>
    </source>
</evidence>
<dbReference type="GO" id="GO:0046047">
    <property type="term" value="P:TTP catabolic process"/>
    <property type="evidence" value="ECO:0007669"/>
    <property type="project" value="TreeGrafter"/>
</dbReference>
<dbReference type="GO" id="GO:0046061">
    <property type="term" value="P:dATP catabolic process"/>
    <property type="evidence" value="ECO:0007669"/>
    <property type="project" value="TreeGrafter"/>
</dbReference>
<feature type="domain" description="NTP pyrophosphohydrolase MazG-like" evidence="1">
    <location>
        <begin position="129"/>
        <end position="207"/>
    </location>
</feature>
<dbReference type="EMBL" id="QFOZ01000001">
    <property type="protein sequence ID" value="PZP89679.1"/>
    <property type="molecule type" value="Genomic_DNA"/>
</dbReference>
<accession>A0A2W5KKA4</accession>
<evidence type="ECO:0000259" key="1">
    <source>
        <dbReference type="Pfam" id="PF03819"/>
    </source>
</evidence>
<dbReference type="SUPFAM" id="SSF101386">
    <property type="entry name" value="all-alpha NTP pyrophosphatases"/>
    <property type="match status" value="1"/>
</dbReference>
<dbReference type="PANTHER" id="PTHR30522:SF0">
    <property type="entry name" value="NUCLEOSIDE TRIPHOSPHATE PYROPHOSPHOHYDROLASE"/>
    <property type="match status" value="1"/>
</dbReference>
<dbReference type="GO" id="GO:0046081">
    <property type="term" value="P:dUTP catabolic process"/>
    <property type="evidence" value="ECO:0007669"/>
    <property type="project" value="TreeGrafter"/>
</dbReference>
<proteinExistence type="predicted"/>
<dbReference type="Pfam" id="PF03819">
    <property type="entry name" value="MazG"/>
    <property type="match status" value="1"/>
</dbReference>
<reference evidence="2 3" key="1">
    <citation type="submission" date="2017-08" db="EMBL/GenBank/DDBJ databases">
        <title>Infants hospitalized years apart are colonized by the same room-sourced microbial strains.</title>
        <authorList>
            <person name="Brooks B."/>
            <person name="Olm M.R."/>
            <person name="Firek B.A."/>
            <person name="Baker R."/>
            <person name="Thomas B.C."/>
            <person name="Morowitz M.J."/>
            <person name="Banfield J.F."/>
        </authorList>
    </citation>
    <scope>NUCLEOTIDE SEQUENCE [LARGE SCALE GENOMIC DNA]</scope>
    <source>
        <strain evidence="2">S2_006_000_R1_57</strain>
    </source>
</reference>
<dbReference type="RefSeq" id="WP_290595547.1">
    <property type="nucleotide sequence ID" value="NZ_CAKZIO010000003.1"/>
</dbReference>
<organism evidence="2 3">
    <name type="scientific">Lawsonella clevelandensis</name>
    <dbReference type="NCBI Taxonomy" id="1528099"/>
    <lineage>
        <taxon>Bacteria</taxon>
        <taxon>Bacillati</taxon>
        <taxon>Actinomycetota</taxon>
        <taxon>Actinomycetes</taxon>
        <taxon>Mycobacteriales</taxon>
        <taxon>Lawsonellaceae</taxon>
        <taxon>Lawsonella</taxon>
    </lineage>
</organism>
<dbReference type="InterPro" id="IPR011551">
    <property type="entry name" value="NTP_PyrPHydrolase_MazG"/>
</dbReference>
<comment type="caution">
    <text evidence="2">The sequence shown here is derived from an EMBL/GenBank/DDBJ whole genome shotgun (WGS) entry which is preliminary data.</text>
</comment>
<gene>
    <name evidence="2" type="ORF">DI579_00415</name>
</gene>
<dbReference type="InterPro" id="IPR048015">
    <property type="entry name" value="NTP-PPase_MazG-like_N"/>
</dbReference>
<name>A0A2W5KKA4_9ACTN</name>
<dbReference type="InterPro" id="IPR004518">
    <property type="entry name" value="MazG-like_dom"/>
</dbReference>
<dbReference type="GO" id="GO:0006203">
    <property type="term" value="P:dGTP catabolic process"/>
    <property type="evidence" value="ECO:0007669"/>
    <property type="project" value="TreeGrafter"/>
</dbReference>